<protein>
    <submittedName>
        <fullName evidence="8">Acetoacetate--CoA ligase</fullName>
        <ecNumber evidence="8">6.2.1.16</ecNumber>
    </submittedName>
</protein>
<dbReference type="GO" id="GO:0005524">
    <property type="term" value="F:ATP binding"/>
    <property type="evidence" value="ECO:0007669"/>
    <property type="project" value="UniProtKB-KW"/>
</dbReference>
<dbReference type="Pfam" id="PF13193">
    <property type="entry name" value="AMP-binding_C"/>
    <property type="match status" value="1"/>
</dbReference>
<dbReference type="PANTHER" id="PTHR42921">
    <property type="entry name" value="ACETOACETYL-COA SYNTHETASE"/>
    <property type="match status" value="1"/>
</dbReference>
<feature type="domain" description="Acetyl-coenzyme A synthetase N-terminal" evidence="7">
    <location>
        <begin position="40"/>
        <end position="97"/>
    </location>
</feature>
<evidence type="ECO:0000313" key="9">
    <source>
        <dbReference type="Proteomes" id="UP001145069"/>
    </source>
</evidence>
<dbReference type="InterPro" id="IPR045851">
    <property type="entry name" value="AMP-bd_C_sf"/>
</dbReference>
<evidence type="ECO:0000256" key="4">
    <source>
        <dbReference type="ARBA" id="ARBA00022840"/>
    </source>
</evidence>
<dbReference type="InterPro" id="IPR042099">
    <property type="entry name" value="ANL_N_sf"/>
</dbReference>
<dbReference type="Pfam" id="PF00501">
    <property type="entry name" value="AMP-binding"/>
    <property type="match status" value="1"/>
</dbReference>
<dbReference type="NCBIfam" id="NF002937">
    <property type="entry name" value="PRK03584.1"/>
    <property type="match status" value="1"/>
</dbReference>
<evidence type="ECO:0000256" key="2">
    <source>
        <dbReference type="ARBA" id="ARBA00022598"/>
    </source>
</evidence>
<comment type="caution">
    <text evidence="8">The sequence shown here is derived from an EMBL/GenBank/DDBJ whole genome shotgun (WGS) entry which is preliminary data.</text>
</comment>
<dbReference type="EMBL" id="JAMQKC010000002">
    <property type="protein sequence ID" value="MDC3415853.1"/>
    <property type="molecule type" value="Genomic_DNA"/>
</dbReference>
<dbReference type="InterPro" id="IPR020845">
    <property type="entry name" value="AMP-binding_CS"/>
</dbReference>
<dbReference type="Proteomes" id="UP001145069">
    <property type="component" value="Unassembled WGS sequence"/>
</dbReference>
<dbReference type="InterPro" id="IPR000873">
    <property type="entry name" value="AMP-dep_synth/lig_dom"/>
</dbReference>
<proteinExistence type="inferred from homology"/>
<dbReference type="NCBIfam" id="TIGR01217">
    <property type="entry name" value="ac_ac_CoA_syn"/>
    <property type="match status" value="1"/>
</dbReference>
<evidence type="ECO:0000259" key="6">
    <source>
        <dbReference type="Pfam" id="PF13193"/>
    </source>
</evidence>
<dbReference type="GO" id="GO:0006629">
    <property type="term" value="P:lipid metabolic process"/>
    <property type="evidence" value="ECO:0007669"/>
    <property type="project" value="InterPro"/>
</dbReference>
<sequence>MIEQPSVVDSTILWQPNDTWINESNLKKFADKVGLSVQPYDRLHRWSIADPGAFWCHVWDFAQLVGEKGEVTYIPAKDGGMLGAKWFPEARLNLAENLLRGDGLRTVVYEATEHGVTRRVTLDDLRNLVAKAQTGLRALGVGQGDRVAGVTTNGVEGLVALLATSSLGAVFSSCSPDFGAKGIIDRIGQVQPKVFIASVNYVYNGKSFDITENIAAVCNELNSLNAIVTLSEAVELTQAKATGAKQLTWAELTKNDADEPTFTRMPFNSPQYILYTSGTTGLPKAIVHSVGGTLLQHVKEHQLHCDLKKGDVLSWYTNTAWMMYPWLVSGLASGAGILLYDGSPIPKDRVGILFDIAEEIGISHFGTSPKYLATLQKYGYQIGQKHQLPALRSVLSCGAPLMDEQYDWMYQTIKQDLFLASISGGTEIIGCFVMGSPVHPVRRGEISCKALGMAVDIVDERGASVIGKKGDLVCTEPFPSMPLTFWGHGGDERYFNAYFAERDGIWTHGDLAKQTINGSLVIYGRTDTTLNPGGVRIGTAEIYRVVEQIPEVKDSIVFGFPIENDEEIVLCVVTDNGQLDQAVAEQIRLDVRKKASPRHVPRRIFVVKEIPYTNNGKKVEGAARSTVRGEEVKNKASLANPQCLAEYARLSERSYF</sequence>
<evidence type="ECO:0000259" key="5">
    <source>
        <dbReference type="Pfam" id="PF00501"/>
    </source>
</evidence>
<feature type="domain" description="AMP-dependent synthetase/ligase" evidence="5">
    <location>
        <begin position="115"/>
        <end position="477"/>
    </location>
</feature>
<keyword evidence="9" id="KW-1185">Reference proteome</keyword>
<dbReference type="PROSITE" id="PS00455">
    <property type="entry name" value="AMP_BINDING"/>
    <property type="match status" value="1"/>
</dbReference>
<dbReference type="SUPFAM" id="SSF56801">
    <property type="entry name" value="Acetyl-CoA synthetase-like"/>
    <property type="match status" value="1"/>
</dbReference>
<gene>
    <name evidence="8" type="ORF">NC799_02885</name>
</gene>
<dbReference type="Gene3D" id="3.30.300.30">
    <property type="match status" value="1"/>
</dbReference>
<comment type="similarity">
    <text evidence="1">Belongs to the ATP-dependent AMP-binding enzyme family.</text>
</comment>
<name>A0A9X4AFA6_9BACI</name>
<evidence type="ECO:0000313" key="8">
    <source>
        <dbReference type="EMBL" id="MDC3415853.1"/>
    </source>
</evidence>
<dbReference type="PANTHER" id="PTHR42921:SF1">
    <property type="entry name" value="ACETOACETYL-COA SYNTHETASE"/>
    <property type="match status" value="1"/>
</dbReference>
<evidence type="ECO:0000259" key="7">
    <source>
        <dbReference type="Pfam" id="PF16177"/>
    </source>
</evidence>
<evidence type="ECO:0000256" key="3">
    <source>
        <dbReference type="ARBA" id="ARBA00022741"/>
    </source>
</evidence>
<keyword evidence="3" id="KW-0547">Nucleotide-binding</keyword>
<dbReference type="InterPro" id="IPR032387">
    <property type="entry name" value="ACAS_N"/>
</dbReference>
<dbReference type="InterPro" id="IPR025110">
    <property type="entry name" value="AMP-bd_C"/>
</dbReference>
<keyword evidence="4" id="KW-0067">ATP-binding</keyword>
<reference evidence="8" key="1">
    <citation type="submission" date="2022-06" db="EMBL/GenBank/DDBJ databases">
        <title>Aquibacillus sp. a new bacterium isolated from soil saline samples.</title>
        <authorList>
            <person name="Galisteo C."/>
            <person name="De La Haba R."/>
            <person name="Sanchez-Porro C."/>
            <person name="Ventosa A."/>
        </authorList>
    </citation>
    <scope>NUCLEOTIDE SEQUENCE</scope>
    <source>
        <strain evidence="8">3ASR75-54</strain>
    </source>
</reference>
<dbReference type="AlphaFoldDB" id="A0A9X4AFA6"/>
<organism evidence="8 9">
    <name type="scientific">Aquibacillus salsiterrae</name>
    <dbReference type="NCBI Taxonomy" id="2950439"/>
    <lineage>
        <taxon>Bacteria</taxon>
        <taxon>Bacillati</taxon>
        <taxon>Bacillota</taxon>
        <taxon>Bacilli</taxon>
        <taxon>Bacillales</taxon>
        <taxon>Bacillaceae</taxon>
        <taxon>Aquibacillus</taxon>
    </lineage>
</organism>
<dbReference type="Gene3D" id="3.40.50.12780">
    <property type="entry name" value="N-terminal domain of ligase-like"/>
    <property type="match status" value="1"/>
</dbReference>
<dbReference type="RefSeq" id="WP_272444829.1">
    <property type="nucleotide sequence ID" value="NZ_JAMQKC010000002.1"/>
</dbReference>
<keyword evidence="2 8" id="KW-0436">Ligase</keyword>
<accession>A0A9X4AFA6</accession>
<dbReference type="EC" id="6.2.1.16" evidence="8"/>
<dbReference type="InterPro" id="IPR005914">
    <property type="entry name" value="Acac_CoA_synth"/>
</dbReference>
<feature type="domain" description="AMP-binding enzyme C-terminal" evidence="6">
    <location>
        <begin position="545"/>
        <end position="617"/>
    </location>
</feature>
<evidence type="ECO:0000256" key="1">
    <source>
        <dbReference type="ARBA" id="ARBA00006432"/>
    </source>
</evidence>
<dbReference type="GO" id="GO:0030729">
    <property type="term" value="F:acetoacetate-CoA ligase activity"/>
    <property type="evidence" value="ECO:0007669"/>
    <property type="project" value="UniProtKB-EC"/>
</dbReference>
<dbReference type="Pfam" id="PF16177">
    <property type="entry name" value="ACAS_N"/>
    <property type="match status" value="1"/>
</dbReference>